<dbReference type="InterPro" id="IPR012336">
    <property type="entry name" value="Thioredoxin-like_fold"/>
</dbReference>
<sequence>MAFDSLRNYANEFYVQLTPYEKVAVAGGIVIAFYIPYKYLITRKRKTPIKDNYKEGMVYLYQFPRIKYAPTISPFCLKLETWLRMADIKYENVCSWTIRSLEGTLPFLEYNGKEYPDSTLAIRDMTRIFAKESMENHLNDEQKATVRAFESMAENSLIMTVGYFRIMEHLDDIFEQQMPDHAFGILTPIWKFLLKITISSRVKKKMKIIAVGKHNRDEIINIANDDLKAISSYLGNKHYFAVLALIVYAPYDLPQKRTIEQEFPNLKEYCDRMKGRYWPDWNKCTTEFVTSSQWKHNL</sequence>
<feature type="domain" description="Thioredoxin-like fold" evidence="3">
    <location>
        <begin position="74"/>
        <end position="168"/>
    </location>
</feature>
<dbReference type="eggNOG" id="KOG4244">
    <property type="taxonomic scope" value="Eukaryota"/>
</dbReference>
<dbReference type="InterPro" id="IPR026928">
    <property type="entry name" value="FAX/IsoI-like"/>
</dbReference>
<dbReference type="WBParaSite" id="EN70_9373">
    <property type="protein sequence ID" value="EN70_9373"/>
    <property type="gene ID" value="EN70_9373"/>
</dbReference>
<evidence type="ECO:0000256" key="2">
    <source>
        <dbReference type="SAM" id="Phobius"/>
    </source>
</evidence>
<dbReference type="SFLD" id="SFLDG01180">
    <property type="entry name" value="SUF1"/>
    <property type="match status" value="1"/>
</dbReference>
<dbReference type="CDD" id="cd03193">
    <property type="entry name" value="GST_C_Metaxin"/>
    <property type="match status" value="1"/>
</dbReference>
<dbReference type="Pfam" id="PF17172">
    <property type="entry name" value="GST_N_4"/>
    <property type="match status" value="1"/>
</dbReference>
<accession>A0A1I7W3W0</accession>
<keyword evidence="2" id="KW-0472">Membrane</keyword>
<dbReference type="InterPro" id="IPR050931">
    <property type="entry name" value="Mito_Protein_Transport_Metaxin"/>
</dbReference>
<keyword evidence="4" id="KW-1185">Reference proteome</keyword>
<dbReference type="GO" id="GO:0005737">
    <property type="term" value="C:cytoplasm"/>
    <property type="evidence" value="ECO:0007669"/>
    <property type="project" value="TreeGrafter"/>
</dbReference>
<name>A0A1I7W3W0_LOALO</name>
<keyword evidence="2" id="KW-1133">Transmembrane helix</keyword>
<dbReference type="InterPro" id="IPR036249">
    <property type="entry name" value="Thioredoxin-like_sf"/>
</dbReference>
<dbReference type="Proteomes" id="UP000095285">
    <property type="component" value="Unassembled WGS sequence"/>
</dbReference>
<comment type="similarity">
    <text evidence="1">Belongs to the FAX family.</text>
</comment>
<dbReference type="PANTHER" id="PTHR12289:SF41">
    <property type="entry name" value="FAILED AXON CONNECTIONS-RELATED"/>
    <property type="match status" value="1"/>
</dbReference>
<evidence type="ECO:0000313" key="5">
    <source>
        <dbReference type="WBParaSite" id="EN70_9373"/>
    </source>
</evidence>
<reference evidence="5" key="2">
    <citation type="submission" date="2016-11" db="UniProtKB">
        <authorList>
            <consortium name="WormBaseParasite"/>
        </authorList>
    </citation>
    <scope>IDENTIFICATION</scope>
</reference>
<dbReference type="SUPFAM" id="SSF52833">
    <property type="entry name" value="Thioredoxin-like"/>
    <property type="match status" value="1"/>
</dbReference>
<evidence type="ECO:0000313" key="4">
    <source>
        <dbReference type="Proteomes" id="UP000095285"/>
    </source>
</evidence>
<dbReference type="PANTHER" id="PTHR12289">
    <property type="entry name" value="METAXIN RELATED"/>
    <property type="match status" value="1"/>
</dbReference>
<reference evidence="4" key="1">
    <citation type="submission" date="2012-04" db="EMBL/GenBank/DDBJ databases">
        <title>The Genome Sequence of Loa loa.</title>
        <authorList>
            <consortium name="The Broad Institute Genome Sequencing Platform"/>
            <consortium name="Broad Institute Genome Sequencing Center for Infectious Disease"/>
            <person name="Nutman T.B."/>
            <person name="Fink D.L."/>
            <person name="Russ C."/>
            <person name="Young S."/>
            <person name="Zeng Q."/>
            <person name="Gargeya S."/>
            <person name="Alvarado L."/>
            <person name="Berlin A."/>
            <person name="Chapman S.B."/>
            <person name="Chen Z."/>
            <person name="Freedman E."/>
            <person name="Gellesch M."/>
            <person name="Goldberg J."/>
            <person name="Griggs A."/>
            <person name="Gujja S."/>
            <person name="Heilman E.R."/>
            <person name="Heiman D."/>
            <person name="Howarth C."/>
            <person name="Mehta T."/>
            <person name="Neiman D."/>
            <person name="Pearson M."/>
            <person name="Roberts A."/>
            <person name="Saif S."/>
            <person name="Shea T."/>
            <person name="Shenoy N."/>
            <person name="Sisk P."/>
            <person name="Stolte C."/>
            <person name="Sykes S."/>
            <person name="White J."/>
            <person name="Yandava C."/>
            <person name="Haas B."/>
            <person name="Henn M.R."/>
            <person name="Nusbaum C."/>
            <person name="Birren B."/>
        </authorList>
    </citation>
    <scope>NUCLEOTIDE SEQUENCE [LARGE SCALE GENOMIC DNA]</scope>
</reference>
<organism evidence="4 5">
    <name type="scientific">Loa loa</name>
    <name type="common">Eye worm</name>
    <name type="synonym">Filaria loa</name>
    <dbReference type="NCBI Taxonomy" id="7209"/>
    <lineage>
        <taxon>Eukaryota</taxon>
        <taxon>Metazoa</taxon>
        <taxon>Ecdysozoa</taxon>
        <taxon>Nematoda</taxon>
        <taxon>Chromadorea</taxon>
        <taxon>Rhabditida</taxon>
        <taxon>Spirurina</taxon>
        <taxon>Spiruromorpha</taxon>
        <taxon>Filarioidea</taxon>
        <taxon>Onchocercidae</taxon>
        <taxon>Loa</taxon>
    </lineage>
</organism>
<protein>
    <submittedName>
        <fullName evidence="5">Thioredoxin-like_fold domain-containing protein</fullName>
    </submittedName>
</protein>
<dbReference type="InterPro" id="IPR036282">
    <property type="entry name" value="Glutathione-S-Trfase_C_sf"/>
</dbReference>
<dbReference type="AlphaFoldDB" id="A0A1I7W3W0"/>
<dbReference type="SUPFAM" id="SSF47616">
    <property type="entry name" value="GST C-terminal domain-like"/>
    <property type="match status" value="1"/>
</dbReference>
<evidence type="ECO:0000259" key="3">
    <source>
        <dbReference type="Pfam" id="PF17172"/>
    </source>
</evidence>
<proteinExistence type="inferred from homology"/>
<dbReference type="SFLD" id="SFLDG01200">
    <property type="entry name" value="SUF1.1"/>
    <property type="match status" value="1"/>
</dbReference>
<dbReference type="InterPro" id="IPR040079">
    <property type="entry name" value="Glutathione_S-Trfase"/>
</dbReference>
<dbReference type="SFLD" id="SFLDS00019">
    <property type="entry name" value="Glutathione_Transferase_(cytos"/>
    <property type="match status" value="1"/>
</dbReference>
<feature type="transmembrane region" description="Helical" evidence="2">
    <location>
        <begin position="23"/>
        <end position="41"/>
    </location>
</feature>
<evidence type="ECO:0000256" key="1">
    <source>
        <dbReference type="ARBA" id="ARBA00006475"/>
    </source>
</evidence>
<keyword evidence="2" id="KW-0812">Transmembrane</keyword>